<sequence>MMSSAKKDISATLPTVLASNNLVMTAKVFDWRKRKSWLASIRHYAGHVLTAEIREHLALARPKCWSDDLSWLPDSHDAVPEFVAALTGYYTHFKGFHGCRPLKLSSYYERGLIGQDSDALSNVFREIFADVPKENVESAINKFAERRDRERGKMWLVGSDAHLINDCGHYLIQGSEFLMALAANLSPANGEDYRFRLRNYGVPTVLEIDIPVELVPAEQHVEVAKMLLSEWGQLATRNHLGFGDIPPCYVVRSDIPRECIRGHYHPERIIDPHSGHRPYLNRLRTCDVCG</sequence>
<accession>A0A1U9V430</accession>
<geneLocation type="plasmid" evidence="2">
    <name>penh92</name>
</geneLocation>
<organism evidence="1 2">
    <name type="scientific">Cupriavidus necator</name>
    <name type="common">Alcaligenes eutrophus</name>
    <name type="synonym">Ralstonia eutropha</name>
    <dbReference type="NCBI Taxonomy" id="106590"/>
    <lineage>
        <taxon>Bacteria</taxon>
        <taxon>Pseudomonadati</taxon>
        <taxon>Pseudomonadota</taxon>
        <taxon>Betaproteobacteria</taxon>
        <taxon>Burkholderiales</taxon>
        <taxon>Burkholderiaceae</taxon>
        <taxon>Cupriavidus</taxon>
    </lineage>
</organism>
<evidence type="ECO:0000313" key="2">
    <source>
        <dbReference type="Proteomes" id="UP000189627"/>
    </source>
</evidence>
<proteinExistence type="predicted"/>
<reference evidence="2" key="1">
    <citation type="submission" date="2017-02" db="EMBL/GenBank/DDBJ databases">
        <title>Complete genome sequence of Cupriavidus necator strain NH9, a 3-chlorobenzoate degrader.</title>
        <authorList>
            <person name="Moriuchi R."/>
            <person name="Dohra H."/>
            <person name="Ogawa N."/>
        </authorList>
    </citation>
    <scope>NUCLEOTIDE SEQUENCE [LARGE SCALE GENOMIC DNA]</scope>
    <source>
        <strain evidence="2">NH9</strain>
        <plasmid evidence="2">penh92</plasmid>
    </source>
</reference>
<name>A0A1U9V430_CUPNE</name>
<gene>
    <name evidence="1" type="ORF">BJN34_36545</name>
</gene>
<dbReference type="EMBL" id="CP017759">
    <property type="protein sequence ID" value="AQV99387.1"/>
    <property type="molecule type" value="Genomic_DNA"/>
</dbReference>
<protein>
    <submittedName>
        <fullName evidence="1">Uncharacterized protein</fullName>
    </submittedName>
</protein>
<dbReference type="AlphaFoldDB" id="A0A1U9V430"/>
<keyword evidence="1" id="KW-0614">Plasmid</keyword>
<dbReference type="Proteomes" id="UP000189627">
    <property type="component" value="Plasmid pENH92"/>
</dbReference>
<evidence type="ECO:0000313" key="1">
    <source>
        <dbReference type="EMBL" id="AQV99387.1"/>
    </source>
</evidence>
<dbReference type="KEGG" id="cuh:BJN34_36545"/>